<proteinExistence type="predicted"/>
<dbReference type="PRINTS" id="PR00109">
    <property type="entry name" value="TYRKINASE"/>
</dbReference>
<keyword evidence="4" id="KW-0472">Membrane</keyword>
<dbReference type="PANTHER" id="PTHR24416">
    <property type="entry name" value="TYROSINE-PROTEIN KINASE RECEPTOR"/>
    <property type="match status" value="1"/>
</dbReference>
<dbReference type="SUPFAM" id="SSF56112">
    <property type="entry name" value="Protein kinase-like (PK-like)"/>
    <property type="match status" value="1"/>
</dbReference>
<protein>
    <submittedName>
        <fullName evidence="6">Putative vascular endothelial growth factor receptor 1-like</fullName>
    </submittedName>
</protein>
<evidence type="ECO:0000313" key="6">
    <source>
        <dbReference type="EMBL" id="PIK57117.1"/>
    </source>
</evidence>
<dbReference type="CDD" id="cd00192">
    <property type="entry name" value="PTKc"/>
    <property type="match status" value="1"/>
</dbReference>
<dbReference type="AlphaFoldDB" id="A0A2G8LA29"/>
<dbReference type="InterPro" id="IPR050122">
    <property type="entry name" value="RTK"/>
</dbReference>
<keyword evidence="4" id="KW-0812">Transmembrane</keyword>
<dbReference type="GO" id="GO:0007169">
    <property type="term" value="P:cell surface receptor protein tyrosine kinase signaling pathway"/>
    <property type="evidence" value="ECO:0007669"/>
    <property type="project" value="TreeGrafter"/>
</dbReference>
<evidence type="ECO:0000256" key="4">
    <source>
        <dbReference type="SAM" id="Phobius"/>
    </source>
</evidence>
<keyword evidence="2" id="KW-0547">Nucleotide-binding</keyword>
<dbReference type="FunFam" id="1.10.510.10:FF:001927">
    <property type="entry name" value="Receptor protein-tyrosine kinase"/>
    <property type="match status" value="1"/>
</dbReference>
<feature type="transmembrane region" description="Helical" evidence="4">
    <location>
        <begin position="75"/>
        <end position="99"/>
    </location>
</feature>
<dbReference type="GO" id="GO:0005524">
    <property type="term" value="F:ATP binding"/>
    <property type="evidence" value="ECO:0007669"/>
    <property type="project" value="UniProtKB-UniRule"/>
</dbReference>
<dbReference type="InterPro" id="IPR001245">
    <property type="entry name" value="Ser-Thr/Tyr_kinase_cat_dom"/>
</dbReference>
<dbReference type="Gene3D" id="3.30.200.20">
    <property type="entry name" value="Phosphorylase Kinase, domain 1"/>
    <property type="match status" value="1"/>
</dbReference>
<dbReference type="GO" id="GO:0004714">
    <property type="term" value="F:transmembrane receptor protein tyrosine kinase activity"/>
    <property type="evidence" value="ECO:0007669"/>
    <property type="project" value="TreeGrafter"/>
</dbReference>
<dbReference type="STRING" id="307972.A0A2G8LA29"/>
<dbReference type="GO" id="GO:0043235">
    <property type="term" value="C:receptor complex"/>
    <property type="evidence" value="ECO:0007669"/>
    <property type="project" value="TreeGrafter"/>
</dbReference>
<organism evidence="6 7">
    <name type="scientific">Stichopus japonicus</name>
    <name type="common">Sea cucumber</name>
    <dbReference type="NCBI Taxonomy" id="307972"/>
    <lineage>
        <taxon>Eukaryota</taxon>
        <taxon>Metazoa</taxon>
        <taxon>Echinodermata</taxon>
        <taxon>Eleutherozoa</taxon>
        <taxon>Echinozoa</taxon>
        <taxon>Holothuroidea</taxon>
        <taxon>Aspidochirotacea</taxon>
        <taxon>Aspidochirotida</taxon>
        <taxon>Stichopodidae</taxon>
        <taxon>Apostichopus</taxon>
    </lineage>
</organism>
<reference evidence="6 7" key="1">
    <citation type="journal article" date="2017" name="PLoS Biol.">
        <title>The sea cucumber genome provides insights into morphological evolution and visceral regeneration.</title>
        <authorList>
            <person name="Zhang X."/>
            <person name="Sun L."/>
            <person name="Yuan J."/>
            <person name="Sun Y."/>
            <person name="Gao Y."/>
            <person name="Zhang L."/>
            <person name="Li S."/>
            <person name="Dai H."/>
            <person name="Hamel J.F."/>
            <person name="Liu C."/>
            <person name="Yu Y."/>
            <person name="Liu S."/>
            <person name="Lin W."/>
            <person name="Guo K."/>
            <person name="Jin S."/>
            <person name="Xu P."/>
            <person name="Storey K.B."/>
            <person name="Huan P."/>
            <person name="Zhang T."/>
            <person name="Zhou Y."/>
            <person name="Zhang J."/>
            <person name="Lin C."/>
            <person name="Li X."/>
            <person name="Xing L."/>
            <person name="Huo D."/>
            <person name="Sun M."/>
            <person name="Wang L."/>
            <person name="Mercier A."/>
            <person name="Li F."/>
            <person name="Yang H."/>
            <person name="Xiang J."/>
        </authorList>
    </citation>
    <scope>NUCLEOTIDE SEQUENCE [LARGE SCALE GENOMIC DNA]</scope>
    <source>
        <strain evidence="6">Shaxun</strain>
        <tissue evidence="6">Muscle</tissue>
    </source>
</reference>
<accession>A0A2G8LA29</accession>
<comment type="caution">
    <text evidence="6">The sequence shown here is derived from an EMBL/GenBank/DDBJ whole genome shotgun (WGS) entry which is preliminary data.</text>
</comment>
<dbReference type="InterPro" id="IPR000719">
    <property type="entry name" value="Prot_kinase_dom"/>
</dbReference>
<evidence type="ECO:0000259" key="5">
    <source>
        <dbReference type="PROSITE" id="PS50011"/>
    </source>
</evidence>
<comment type="subcellular location">
    <subcellularLocation>
        <location evidence="1">Membrane</location>
        <topology evidence="1">Single-pass membrane protein</topology>
    </subcellularLocation>
</comment>
<dbReference type="GO" id="GO:0005886">
    <property type="term" value="C:plasma membrane"/>
    <property type="evidence" value="ECO:0007669"/>
    <property type="project" value="TreeGrafter"/>
</dbReference>
<keyword evidence="6" id="KW-0675">Receptor</keyword>
<keyword evidence="2" id="KW-0067">ATP-binding</keyword>
<dbReference type="InterPro" id="IPR011009">
    <property type="entry name" value="Kinase-like_dom_sf"/>
</dbReference>
<keyword evidence="4" id="KW-1133">Transmembrane helix</keyword>
<evidence type="ECO:0000256" key="1">
    <source>
        <dbReference type="ARBA" id="ARBA00004167"/>
    </source>
</evidence>
<dbReference type="PROSITE" id="PS50011">
    <property type="entry name" value="PROTEIN_KINASE_DOM"/>
    <property type="match status" value="1"/>
</dbReference>
<feature type="domain" description="Protein kinase" evidence="5">
    <location>
        <begin position="138"/>
        <end position="393"/>
    </location>
</feature>
<evidence type="ECO:0000313" key="7">
    <source>
        <dbReference type="Proteomes" id="UP000230750"/>
    </source>
</evidence>
<dbReference type="InterPro" id="IPR017441">
    <property type="entry name" value="Protein_kinase_ATP_BS"/>
</dbReference>
<dbReference type="Gene3D" id="1.10.510.10">
    <property type="entry name" value="Transferase(Phosphotransferase) domain 1"/>
    <property type="match status" value="1"/>
</dbReference>
<feature type="region of interest" description="Disordered" evidence="3">
    <location>
        <begin position="457"/>
        <end position="479"/>
    </location>
</feature>
<gene>
    <name evidence="6" type="ORF">BSL78_05935</name>
</gene>
<dbReference type="EMBL" id="MRZV01000152">
    <property type="protein sequence ID" value="PIK57117.1"/>
    <property type="molecule type" value="Genomic_DNA"/>
</dbReference>
<dbReference type="OrthoDB" id="4062651at2759"/>
<evidence type="ECO:0000256" key="2">
    <source>
        <dbReference type="PROSITE-ProRule" id="PRU10141"/>
    </source>
</evidence>
<feature type="region of interest" description="Disordered" evidence="3">
    <location>
        <begin position="491"/>
        <end position="555"/>
    </location>
</feature>
<sequence length="575" mass="64566">MMRTFADSKGNKLSPWPDHPLLGTASLLHPQVRPLFQPSSHGKEVAIVRFNLTRYMNNSESETTVSVTQPDRQHVMISLISICATSAIVVMTICFMVWWCFCCGTHIRRIPDHDEDSYHECHPIFLEKELYDPTKVKYDVTSPIGTGQYGNVYKGEVLLKDCKDWTMVAVKVAKEHEIGWKEDFLDEIKLLLQLGEHPNVIKIHGCCSMTNPPLLITEFMRYGDLLSFLHRCRIAESSDDDIIYSVTEADLIFIAQQVARGMSGCSNVLIGEGLKAKISDFGLADDLYEKGYKEDAHGRKRPMRWVSIETLRSGFCSDKSDVWSFGILLYEIFTLGATPYHDIPIHEIATTLQDGYRLPKPDSCPQEIYNTMRQCWNENPTGRPSFSQLEEVLDCLQQDRQTNVDSGSSFISSCELRNAVFQPHFEEDDLPSLPVGPLLPVDSGSFSGSVIDTGSFADSESNVGSVIDSGAGSIDTGTNFYPYEQEMRIMESHSEEEEDEEGPDRGFKNLAFDSDEAGESDENRNRERSTDVGPKNESVEVQEGEGKSKIRTVSTSLEDEGIVKDEVISDMIHEV</sequence>
<dbReference type="PROSITE" id="PS00107">
    <property type="entry name" value="PROTEIN_KINASE_ATP"/>
    <property type="match status" value="1"/>
</dbReference>
<dbReference type="PANTHER" id="PTHR24416:SF620">
    <property type="entry name" value="TYROSINE-PROTEIN KINASE RECEPTOR TORSO"/>
    <property type="match status" value="1"/>
</dbReference>
<dbReference type="Pfam" id="PF07714">
    <property type="entry name" value="PK_Tyr_Ser-Thr"/>
    <property type="match status" value="1"/>
</dbReference>
<feature type="binding site" evidence="2">
    <location>
        <position position="171"/>
    </location>
    <ligand>
        <name>ATP</name>
        <dbReference type="ChEBI" id="CHEBI:30616"/>
    </ligand>
</feature>
<evidence type="ECO:0000256" key="3">
    <source>
        <dbReference type="SAM" id="MobiDB-lite"/>
    </source>
</evidence>
<name>A0A2G8LA29_STIJA</name>
<dbReference type="Proteomes" id="UP000230750">
    <property type="component" value="Unassembled WGS sequence"/>
</dbReference>
<keyword evidence="7" id="KW-1185">Reference proteome</keyword>
<feature type="compositionally biased region" description="Basic and acidic residues" evidence="3">
    <location>
        <begin position="521"/>
        <end position="530"/>
    </location>
</feature>